<dbReference type="Pfam" id="PF05380">
    <property type="entry name" value="Peptidase_A17"/>
    <property type="match status" value="1"/>
</dbReference>
<feature type="coiled-coil region" evidence="1">
    <location>
        <begin position="24"/>
        <end position="61"/>
    </location>
</feature>
<gene>
    <name evidence="3" type="ORF">MEDL_46605</name>
</gene>
<reference evidence="3" key="1">
    <citation type="submission" date="2021-03" db="EMBL/GenBank/DDBJ databases">
        <authorList>
            <person name="Bekaert M."/>
        </authorList>
    </citation>
    <scope>NUCLEOTIDE SEQUENCE</scope>
</reference>
<protein>
    <submittedName>
        <fullName evidence="3">Uncharacterized protein</fullName>
    </submittedName>
</protein>
<evidence type="ECO:0000256" key="2">
    <source>
        <dbReference type="SAM" id="MobiDB-lite"/>
    </source>
</evidence>
<name>A0A8S3TRS9_MYTED</name>
<evidence type="ECO:0000313" key="4">
    <source>
        <dbReference type="Proteomes" id="UP000683360"/>
    </source>
</evidence>
<dbReference type="AlphaFoldDB" id="A0A8S3TRS9"/>
<keyword evidence="4" id="KW-1185">Reference proteome</keyword>
<keyword evidence="1" id="KW-0175">Coiled coil</keyword>
<comment type="caution">
    <text evidence="3">The sequence shown here is derived from an EMBL/GenBank/DDBJ whole genome shotgun (WGS) entry which is preliminary data.</text>
</comment>
<evidence type="ECO:0000256" key="1">
    <source>
        <dbReference type="SAM" id="Coils"/>
    </source>
</evidence>
<dbReference type="OrthoDB" id="8065733at2759"/>
<dbReference type="PANTHER" id="PTHR22955">
    <property type="entry name" value="RETROTRANSPOSON"/>
    <property type="match status" value="1"/>
</dbReference>
<dbReference type="Proteomes" id="UP000683360">
    <property type="component" value="Unassembled WGS sequence"/>
</dbReference>
<organism evidence="3 4">
    <name type="scientific">Mytilus edulis</name>
    <name type="common">Blue mussel</name>
    <dbReference type="NCBI Taxonomy" id="6550"/>
    <lineage>
        <taxon>Eukaryota</taxon>
        <taxon>Metazoa</taxon>
        <taxon>Spiralia</taxon>
        <taxon>Lophotrochozoa</taxon>
        <taxon>Mollusca</taxon>
        <taxon>Bivalvia</taxon>
        <taxon>Autobranchia</taxon>
        <taxon>Pteriomorphia</taxon>
        <taxon>Mytilida</taxon>
        <taxon>Mytiloidea</taxon>
        <taxon>Mytilidae</taxon>
        <taxon>Mytilinae</taxon>
        <taxon>Mytilus</taxon>
    </lineage>
</organism>
<feature type="region of interest" description="Disordered" evidence="2">
    <location>
        <begin position="91"/>
        <end position="120"/>
    </location>
</feature>
<sequence>MESKLKAVRAGHKSAVTRLLRKTEEEQDLEIEESTELLETLSQKQKIISALNEEILNLTKDEDVEDEILQTDEYKFFLNTKIRHIRKKYSNSPTSNITTLPNLSNQSTENTNQHSSVENTYSSVQQQMYHVPPNTKILGMRWNVENDELTYAKRTIVPAQGDENSITKREILKESSKIYDPLGLLSPVSIRAKILIQDLWKGGYDWDELLPHTLQSEWTRLAQDIETATETTFSRHYFDEISESSGKTLHVFVDASMKAYGAGHFTGNGKDKSSAS</sequence>
<evidence type="ECO:0000313" key="3">
    <source>
        <dbReference type="EMBL" id="CAG2233939.1"/>
    </source>
</evidence>
<dbReference type="InterPro" id="IPR008042">
    <property type="entry name" value="Retrotrans_Pao"/>
</dbReference>
<accession>A0A8S3TRS9</accession>
<dbReference type="PANTHER" id="PTHR22955:SF77">
    <property type="entry name" value="ASPARTIC PUTATIVE DOMAIN-CONTAINING PROTEIN-RELATED"/>
    <property type="match status" value="1"/>
</dbReference>
<proteinExistence type="predicted"/>
<dbReference type="EMBL" id="CAJPWZ010002222">
    <property type="protein sequence ID" value="CAG2233939.1"/>
    <property type="molecule type" value="Genomic_DNA"/>
</dbReference>